<dbReference type="EMBL" id="AVOT02055642">
    <property type="protein sequence ID" value="MBW0550148.1"/>
    <property type="molecule type" value="Genomic_DNA"/>
</dbReference>
<proteinExistence type="predicted"/>
<sequence>MTVPTCLLHPLIVGQPQAFIRTPQKVIRRQLSHAWQTFYCQYSDRLFAWSGGQLDCKCSPTCVRKPEANQCGFDSASSALASSRPMFAWGSVTAGHLLHILTPHVQVVAPVLQPKNTL</sequence>
<evidence type="ECO:0000313" key="1">
    <source>
        <dbReference type="EMBL" id="MBW0550148.1"/>
    </source>
</evidence>
<protein>
    <submittedName>
        <fullName evidence="1">Uncharacterized protein</fullName>
    </submittedName>
</protein>
<dbReference type="AlphaFoldDB" id="A0A9Q3IU30"/>
<accession>A0A9Q3IU30</accession>
<organism evidence="1 2">
    <name type="scientific">Austropuccinia psidii MF-1</name>
    <dbReference type="NCBI Taxonomy" id="1389203"/>
    <lineage>
        <taxon>Eukaryota</taxon>
        <taxon>Fungi</taxon>
        <taxon>Dikarya</taxon>
        <taxon>Basidiomycota</taxon>
        <taxon>Pucciniomycotina</taxon>
        <taxon>Pucciniomycetes</taxon>
        <taxon>Pucciniales</taxon>
        <taxon>Sphaerophragmiaceae</taxon>
        <taxon>Austropuccinia</taxon>
    </lineage>
</organism>
<evidence type="ECO:0000313" key="2">
    <source>
        <dbReference type="Proteomes" id="UP000765509"/>
    </source>
</evidence>
<gene>
    <name evidence="1" type="ORF">O181_089863</name>
</gene>
<feature type="non-terminal residue" evidence="1">
    <location>
        <position position="118"/>
    </location>
</feature>
<reference evidence="1" key="1">
    <citation type="submission" date="2021-03" db="EMBL/GenBank/DDBJ databases">
        <title>Draft genome sequence of rust myrtle Austropuccinia psidii MF-1, a brazilian biotype.</title>
        <authorList>
            <person name="Quecine M.C."/>
            <person name="Pachon D.M.R."/>
            <person name="Bonatelli M.L."/>
            <person name="Correr F.H."/>
            <person name="Franceschini L.M."/>
            <person name="Leite T.F."/>
            <person name="Margarido G.R.A."/>
            <person name="Almeida C.A."/>
            <person name="Ferrarezi J.A."/>
            <person name="Labate C.A."/>
        </authorList>
    </citation>
    <scope>NUCLEOTIDE SEQUENCE</scope>
    <source>
        <strain evidence="1">MF-1</strain>
    </source>
</reference>
<comment type="caution">
    <text evidence="1">The sequence shown here is derived from an EMBL/GenBank/DDBJ whole genome shotgun (WGS) entry which is preliminary data.</text>
</comment>
<dbReference type="Proteomes" id="UP000765509">
    <property type="component" value="Unassembled WGS sequence"/>
</dbReference>
<keyword evidence="2" id="KW-1185">Reference proteome</keyword>
<name>A0A9Q3IU30_9BASI</name>